<protein>
    <submittedName>
        <fullName evidence="3">Site-specific integrase</fullName>
    </submittedName>
</protein>
<dbReference type="GO" id="GO:0003677">
    <property type="term" value="F:DNA binding"/>
    <property type="evidence" value="ECO:0007669"/>
    <property type="project" value="InterPro"/>
</dbReference>
<dbReference type="EMBL" id="CP029210">
    <property type="protein sequence ID" value="AWI53442.1"/>
    <property type="molecule type" value="Genomic_DNA"/>
</dbReference>
<evidence type="ECO:0000256" key="1">
    <source>
        <dbReference type="ARBA" id="ARBA00023172"/>
    </source>
</evidence>
<gene>
    <name evidence="3" type="ORF">DEH84_08365</name>
</gene>
<dbReference type="Proteomes" id="UP000244892">
    <property type="component" value="Chromosome"/>
</dbReference>
<dbReference type="SUPFAM" id="SSF56349">
    <property type="entry name" value="DNA breaking-rejoining enzymes"/>
    <property type="match status" value="1"/>
</dbReference>
<name>A0A2U8FQU7_9BURK</name>
<evidence type="ECO:0000313" key="3">
    <source>
        <dbReference type="EMBL" id="AWI53442.1"/>
    </source>
</evidence>
<dbReference type="KEGG" id="aon:DEH84_08365"/>
<accession>A0A2U8FQU7</accession>
<keyword evidence="1" id="KW-0233">DNA recombination</keyword>
<dbReference type="InterPro" id="IPR011010">
    <property type="entry name" value="DNA_brk_join_enz"/>
</dbReference>
<dbReference type="InterPro" id="IPR002104">
    <property type="entry name" value="Integrase_catalytic"/>
</dbReference>
<dbReference type="GO" id="GO:0015074">
    <property type="term" value="P:DNA integration"/>
    <property type="evidence" value="ECO:0007669"/>
    <property type="project" value="InterPro"/>
</dbReference>
<dbReference type="GO" id="GO:0006310">
    <property type="term" value="P:DNA recombination"/>
    <property type="evidence" value="ECO:0007669"/>
    <property type="project" value="UniProtKB-KW"/>
</dbReference>
<dbReference type="PROSITE" id="PS51898">
    <property type="entry name" value="TYR_RECOMBINASE"/>
    <property type="match status" value="1"/>
</dbReference>
<evidence type="ECO:0000259" key="2">
    <source>
        <dbReference type="PROSITE" id="PS51898"/>
    </source>
</evidence>
<evidence type="ECO:0000313" key="4">
    <source>
        <dbReference type="Proteomes" id="UP000244892"/>
    </source>
</evidence>
<organism evidence="3 4">
    <name type="scientific">Aquabacterium olei</name>
    <dbReference type="NCBI Taxonomy" id="1296669"/>
    <lineage>
        <taxon>Bacteria</taxon>
        <taxon>Pseudomonadati</taxon>
        <taxon>Pseudomonadota</taxon>
        <taxon>Betaproteobacteria</taxon>
        <taxon>Burkholderiales</taxon>
        <taxon>Aquabacterium</taxon>
    </lineage>
</organism>
<dbReference type="OrthoDB" id="305957at2"/>
<reference evidence="3 4" key="1">
    <citation type="submission" date="2018-05" db="EMBL/GenBank/DDBJ databases">
        <title>complete genome sequence of Aquabacterium olei NBRC 110486.</title>
        <authorList>
            <person name="Tang B."/>
            <person name="Chang J."/>
            <person name="Zhang L."/>
            <person name="Yang H."/>
        </authorList>
    </citation>
    <scope>NUCLEOTIDE SEQUENCE [LARGE SCALE GENOMIC DNA]</scope>
    <source>
        <strain evidence="3 4">NBRC 110486</strain>
    </source>
</reference>
<dbReference type="AlphaFoldDB" id="A0A2U8FQU7"/>
<dbReference type="InterPro" id="IPR013762">
    <property type="entry name" value="Integrase-like_cat_sf"/>
</dbReference>
<proteinExistence type="predicted"/>
<dbReference type="Gene3D" id="1.10.443.10">
    <property type="entry name" value="Intergrase catalytic core"/>
    <property type="match status" value="1"/>
</dbReference>
<feature type="domain" description="Tyr recombinase" evidence="2">
    <location>
        <begin position="98"/>
        <end position="313"/>
    </location>
</feature>
<keyword evidence="4" id="KW-1185">Reference proteome</keyword>
<sequence>MSCVPELEPDGSTVAQSIRMLKEVIDGDTYETVAARFGVSRTAVERRIKAIAVQLSQVADIDGLNEDGAAFVRRLRLHRDAILTALVDFDPRRPVEHRSSRIVSMDEIIQAGKRIKGRSSRPWHDLSLFYLLFATGARPLEIARLEVRDYLSSDGSVRRHSQMRAEVAITGKARPLHFASTRLDESLSNYLEERLRLGLGLGRDGAYRGLDPDSRLFLSTAGEGFKITPYGAPGQRRFLCRPILETYRKLFRYAEMKGVTALSVRRTVVARLYERGADEDDVGLILGISERSAVRELLARHKPTIEQLLDELV</sequence>